<gene>
    <name evidence="2" type="ORF">FLONG3_1603</name>
</gene>
<protein>
    <recommendedName>
        <fullName evidence="1">ThuA-like domain-containing protein</fullName>
    </recommendedName>
</protein>
<feature type="domain" description="ThuA-like" evidence="1">
    <location>
        <begin position="8"/>
        <end position="129"/>
    </location>
</feature>
<comment type="caution">
    <text evidence="2">The sequence shown here is derived from an EMBL/GenBank/DDBJ whole genome shotgun (WGS) entry which is preliminary data.</text>
</comment>
<name>A0A395T7L6_9HYPO</name>
<evidence type="ECO:0000313" key="2">
    <source>
        <dbReference type="EMBL" id="RGP80302.1"/>
    </source>
</evidence>
<accession>A0A395T7L6</accession>
<proteinExistence type="predicted"/>
<feature type="domain" description="ThuA-like" evidence="1">
    <location>
        <begin position="156"/>
        <end position="237"/>
    </location>
</feature>
<evidence type="ECO:0000313" key="3">
    <source>
        <dbReference type="Proteomes" id="UP000266234"/>
    </source>
</evidence>
<dbReference type="AlphaFoldDB" id="A0A395T7L6"/>
<evidence type="ECO:0000259" key="1">
    <source>
        <dbReference type="Pfam" id="PF06283"/>
    </source>
</evidence>
<organism evidence="2 3">
    <name type="scientific">Fusarium longipes</name>
    <dbReference type="NCBI Taxonomy" id="694270"/>
    <lineage>
        <taxon>Eukaryota</taxon>
        <taxon>Fungi</taxon>
        <taxon>Dikarya</taxon>
        <taxon>Ascomycota</taxon>
        <taxon>Pezizomycotina</taxon>
        <taxon>Sordariomycetes</taxon>
        <taxon>Hypocreomycetidae</taxon>
        <taxon>Hypocreales</taxon>
        <taxon>Nectriaceae</taxon>
        <taxon>Fusarium</taxon>
    </lineage>
</organism>
<dbReference type="PANTHER" id="PTHR40469">
    <property type="entry name" value="SECRETED GLYCOSYL HYDROLASE"/>
    <property type="match status" value="1"/>
</dbReference>
<dbReference type="SUPFAM" id="SSF52317">
    <property type="entry name" value="Class I glutamine amidotransferase-like"/>
    <property type="match status" value="1"/>
</dbReference>
<dbReference type="InterPro" id="IPR029062">
    <property type="entry name" value="Class_I_gatase-like"/>
</dbReference>
<dbReference type="OrthoDB" id="3482285at2759"/>
<keyword evidence="3" id="KW-1185">Reference proteome</keyword>
<dbReference type="Proteomes" id="UP000266234">
    <property type="component" value="Unassembled WGS sequence"/>
</dbReference>
<dbReference type="Pfam" id="PF06283">
    <property type="entry name" value="ThuA"/>
    <property type="match status" value="2"/>
</dbReference>
<dbReference type="Gene3D" id="3.40.50.880">
    <property type="match status" value="1"/>
</dbReference>
<dbReference type="InterPro" id="IPR029010">
    <property type="entry name" value="ThuA-like"/>
</dbReference>
<dbReference type="EMBL" id="PXOG01000033">
    <property type="protein sequence ID" value="RGP80302.1"/>
    <property type="molecule type" value="Genomic_DNA"/>
</dbReference>
<sequence length="242" mass="27104">MTCSSSIKVLLVTKTRGYRHDCISSTVSAFDSLPFEVTATEDTAELLSLSSYDVIALGHTSGDFLSEEEVNCLARFVENGGGVVGVHSATCGMLSDNRYTNILGEVFDGHPPPEWITLQVENTDHFINKCDVLPGTDAAPDSAPTCPFNLSCLSERQFPWFDEVYTFKSHPRIPKDRKILLSVHQTATKNDDRQGFPLSWTQTVGKGRVYYTALGHFHEAYRNSWYTETLRRSILWVAKQDQ</sequence>
<dbReference type="PANTHER" id="PTHR40469:SF2">
    <property type="entry name" value="GALACTOSE-BINDING DOMAIN-LIKE SUPERFAMILY PROTEIN"/>
    <property type="match status" value="1"/>
</dbReference>
<reference evidence="2 3" key="1">
    <citation type="journal article" date="2018" name="PLoS Pathog.">
        <title>Evolution of structural diversity of trichothecenes, a family of toxins produced by plant pathogenic and entomopathogenic fungi.</title>
        <authorList>
            <person name="Proctor R.H."/>
            <person name="McCormick S.P."/>
            <person name="Kim H.S."/>
            <person name="Cardoza R.E."/>
            <person name="Stanley A.M."/>
            <person name="Lindo L."/>
            <person name="Kelly A."/>
            <person name="Brown D.W."/>
            <person name="Lee T."/>
            <person name="Vaughan M.M."/>
            <person name="Alexander N.J."/>
            <person name="Busman M."/>
            <person name="Gutierrez S."/>
        </authorList>
    </citation>
    <scope>NUCLEOTIDE SEQUENCE [LARGE SCALE GENOMIC DNA]</scope>
    <source>
        <strain evidence="2 3">NRRL 20695</strain>
    </source>
</reference>